<gene>
    <name evidence="4" type="ORF">BKA55DRAFT_560342</name>
</gene>
<dbReference type="InterPro" id="IPR050565">
    <property type="entry name" value="LYPA1-2/EST-like"/>
</dbReference>
<dbReference type="GO" id="GO:0005737">
    <property type="term" value="C:cytoplasm"/>
    <property type="evidence" value="ECO:0007669"/>
    <property type="project" value="TreeGrafter"/>
</dbReference>
<feature type="domain" description="Phospholipase/carboxylesterase/thioesterase" evidence="3">
    <location>
        <begin position="240"/>
        <end position="299"/>
    </location>
</feature>
<evidence type="ECO:0000256" key="1">
    <source>
        <dbReference type="ARBA" id="ARBA00006499"/>
    </source>
</evidence>
<dbReference type="PANTHER" id="PTHR10655">
    <property type="entry name" value="LYSOPHOSPHOLIPASE-RELATED"/>
    <property type="match status" value="1"/>
</dbReference>
<feature type="domain" description="Phospholipase/carboxylesterase/thioesterase" evidence="3">
    <location>
        <begin position="42"/>
        <end position="188"/>
    </location>
</feature>
<comment type="caution">
    <text evidence="4">The sequence shown here is derived from an EMBL/GenBank/DDBJ whole genome shotgun (WGS) entry which is preliminary data.</text>
</comment>
<dbReference type="GO" id="GO:0052689">
    <property type="term" value="F:carboxylic ester hydrolase activity"/>
    <property type="evidence" value="ECO:0007669"/>
    <property type="project" value="TreeGrafter"/>
</dbReference>
<keyword evidence="5" id="KW-1185">Reference proteome</keyword>
<dbReference type="Gene3D" id="3.40.50.1820">
    <property type="entry name" value="alpha/beta hydrolase"/>
    <property type="match status" value="1"/>
</dbReference>
<dbReference type="Pfam" id="PF02230">
    <property type="entry name" value="Abhydrolase_2"/>
    <property type="match status" value="2"/>
</dbReference>
<organism evidence="4 5">
    <name type="scientific">Fusarium redolens</name>
    <dbReference type="NCBI Taxonomy" id="48865"/>
    <lineage>
        <taxon>Eukaryota</taxon>
        <taxon>Fungi</taxon>
        <taxon>Dikarya</taxon>
        <taxon>Ascomycota</taxon>
        <taxon>Pezizomycotina</taxon>
        <taxon>Sordariomycetes</taxon>
        <taxon>Hypocreomycetidae</taxon>
        <taxon>Hypocreales</taxon>
        <taxon>Nectriaceae</taxon>
        <taxon>Fusarium</taxon>
        <taxon>Fusarium redolens species complex</taxon>
    </lineage>
</organism>
<dbReference type="Proteomes" id="UP000720189">
    <property type="component" value="Unassembled WGS sequence"/>
</dbReference>
<sequence>MGIHYQLISTSTKMPAENSTKTSSRLRPGEFPPLITIPPLSLPHKLTIIILHGRGFNAEKFHAPLLASPSLDPSISFRQSLAHARFVFPTAPLARATKYRRSLIHQWYEGTGDWEPKARGNMRPSIEYIHKSLQDEIARLGEDAGKVVLMGFSQGGAMALMSWLLWEGQSLGAVVVMSGFMPLAESLMVEDTGDDISEDGLFERDSEEEATSPLQRAIDELREEAELDPAPPMTSFPFLKTPVFMGHGKKDEDVEYCHGLSAVKCLERMGVSVKLKTYTDLAHWYCPEELGDITQFINQQLGL</sequence>
<accession>A0A9P9KL08</accession>
<evidence type="ECO:0000259" key="3">
    <source>
        <dbReference type="Pfam" id="PF02230"/>
    </source>
</evidence>
<dbReference type="PANTHER" id="PTHR10655:SF64">
    <property type="entry name" value="PHOSPHOLIPASE_CARBOXYLESTERASE_THIOESTERASE DOMAIN-CONTAINING PROTEIN"/>
    <property type="match status" value="1"/>
</dbReference>
<name>A0A9P9KL08_FUSRE</name>
<keyword evidence="4" id="KW-0378">Hydrolase</keyword>
<dbReference type="GeneID" id="70222039"/>
<reference evidence="4" key="1">
    <citation type="journal article" date="2021" name="Nat. Commun.">
        <title>Genetic determinants of endophytism in the Arabidopsis root mycobiome.</title>
        <authorList>
            <person name="Mesny F."/>
            <person name="Miyauchi S."/>
            <person name="Thiergart T."/>
            <person name="Pickel B."/>
            <person name="Atanasova L."/>
            <person name="Karlsson M."/>
            <person name="Huettel B."/>
            <person name="Barry K.W."/>
            <person name="Haridas S."/>
            <person name="Chen C."/>
            <person name="Bauer D."/>
            <person name="Andreopoulos W."/>
            <person name="Pangilinan J."/>
            <person name="LaButti K."/>
            <person name="Riley R."/>
            <person name="Lipzen A."/>
            <person name="Clum A."/>
            <person name="Drula E."/>
            <person name="Henrissat B."/>
            <person name="Kohler A."/>
            <person name="Grigoriev I.V."/>
            <person name="Martin F.M."/>
            <person name="Hacquard S."/>
        </authorList>
    </citation>
    <scope>NUCLEOTIDE SEQUENCE</scope>
    <source>
        <strain evidence="4">MPI-CAGE-AT-0023</strain>
    </source>
</reference>
<evidence type="ECO:0000313" key="4">
    <source>
        <dbReference type="EMBL" id="KAH7261090.1"/>
    </source>
</evidence>
<dbReference type="AlphaFoldDB" id="A0A9P9KL08"/>
<dbReference type="InterPro" id="IPR003140">
    <property type="entry name" value="PLipase/COase/thioEstase"/>
</dbReference>
<dbReference type="SUPFAM" id="SSF53474">
    <property type="entry name" value="alpha/beta-Hydrolases"/>
    <property type="match status" value="1"/>
</dbReference>
<comment type="similarity">
    <text evidence="1">Belongs to the AB hydrolase superfamily. AB hydrolase 2 family.</text>
</comment>
<dbReference type="InterPro" id="IPR029058">
    <property type="entry name" value="AB_hydrolase_fold"/>
</dbReference>
<evidence type="ECO:0000256" key="2">
    <source>
        <dbReference type="SAM" id="MobiDB-lite"/>
    </source>
</evidence>
<evidence type="ECO:0000313" key="5">
    <source>
        <dbReference type="Proteomes" id="UP000720189"/>
    </source>
</evidence>
<dbReference type="RefSeq" id="XP_046052967.1">
    <property type="nucleotide sequence ID" value="XM_046192085.1"/>
</dbReference>
<feature type="region of interest" description="Disordered" evidence="2">
    <location>
        <begin position="1"/>
        <end position="27"/>
    </location>
</feature>
<dbReference type="EMBL" id="JAGMUX010000004">
    <property type="protein sequence ID" value="KAH7261090.1"/>
    <property type="molecule type" value="Genomic_DNA"/>
</dbReference>
<feature type="compositionally biased region" description="Polar residues" evidence="2">
    <location>
        <begin position="7"/>
        <end position="25"/>
    </location>
</feature>
<protein>
    <submittedName>
        <fullName evidence="4">Alpha/Beta hydrolase protein</fullName>
    </submittedName>
</protein>
<dbReference type="OrthoDB" id="2418081at2759"/>
<proteinExistence type="inferred from homology"/>
<dbReference type="GO" id="GO:0008474">
    <property type="term" value="F:palmitoyl-(protein) hydrolase activity"/>
    <property type="evidence" value="ECO:0007669"/>
    <property type="project" value="TreeGrafter"/>
</dbReference>